<dbReference type="RefSeq" id="WP_321551603.1">
    <property type="nucleotide sequence ID" value="NZ_JAXIVS010000024.1"/>
</dbReference>
<comment type="caution">
    <text evidence="2">The sequence shown here is derived from an EMBL/GenBank/DDBJ whole genome shotgun (WGS) entry which is preliminary data.</text>
</comment>
<reference evidence="2 3" key="1">
    <citation type="submission" date="2023-12" db="EMBL/GenBank/DDBJ databases">
        <title>the genome sequence of Hyalangium sp. s54d21.</title>
        <authorList>
            <person name="Zhang X."/>
        </authorList>
    </citation>
    <scope>NUCLEOTIDE SEQUENCE [LARGE SCALE GENOMIC DNA]</scope>
    <source>
        <strain evidence="3">s54d21</strain>
    </source>
</reference>
<keyword evidence="3" id="KW-1185">Reference proteome</keyword>
<dbReference type="EMBL" id="JAXIVS010000024">
    <property type="protein sequence ID" value="MDY7232891.1"/>
    <property type="molecule type" value="Genomic_DNA"/>
</dbReference>
<sequence length="225" mass="25369">MELDELRQRWAAQDRRLDEVLRLNRRRLRTLDLDKTKSAMQRVRAMIAIRLVIDGVAVVAMGAFIAAHLSEFRFLVPALSLHLVVLGVLISTIREWVMASAIDYDAPVIEIQRRLESLRVARIRTTQAVMLLAPLLWTPLLIVGLRVLPGLDAYALLGAKYLLANLLFGLAFIPAMVWACRRFADRLDRAPWVRSLARDVAGPSLTAALDQLARISAFEHEERGT</sequence>
<gene>
    <name evidence="2" type="ORF">SYV04_41280</name>
</gene>
<evidence type="ECO:0000313" key="3">
    <source>
        <dbReference type="Proteomes" id="UP001291309"/>
    </source>
</evidence>
<accession>A0ABU5HI19</accession>
<dbReference type="Proteomes" id="UP001291309">
    <property type="component" value="Unassembled WGS sequence"/>
</dbReference>
<keyword evidence="1" id="KW-0472">Membrane</keyword>
<keyword evidence="1" id="KW-1133">Transmembrane helix</keyword>
<feature type="transmembrane region" description="Helical" evidence="1">
    <location>
        <begin position="74"/>
        <end position="93"/>
    </location>
</feature>
<evidence type="ECO:0000313" key="2">
    <source>
        <dbReference type="EMBL" id="MDY7232891.1"/>
    </source>
</evidence>
<protein>
    <submittedName>
        <fullName evidence="2">Uncharacterized protein</fullName>
    </submittedName>
</protein>
<feature type="transmembrane region" description="Helical" evidence="1">
    <location>
        <begin position="47"/>
        <end position="68"/>
    </location>
</feature>
<feature type="transmembrane region" description="Helical" evidence="1">
    <location>
        <begin position="161"/>
        <end position="180"/>
    </location>
</feature>
<evidence type="ECO:0000256" key="1">
    <source>
        <dbReference type="SAM" id="Phobius"/>
    </source>
</evidence>
<keyword evidence="1" id="KW-0812">Transmembrane</keyword>
<feature type="transmembrane region" description="Helical" evidence="1">
    <location>
        <begin position="128"/>
        <end position="149"/>
    </location>
</feature>
<name>A0ABU5HI19_9BACT</name>
<proteinExistence type="predicted"/>
<organism evidence="2 3">
    <name type="scientific">Hyalangium rubrum</name>
    <dbReference type="NCBI Taxonomy" id="3103134"/>
    <lineage>
        <taxon>Bacteria</taxon>
        <taxon>Pseudomonadati</taxon>
        <taxon>Myxococcota</taxon>
        <taxon>Myxococcia</taxon>
        <taxon>Myxococcales</taxon>
        <taxon>Cystobacterineae</taxon>
        <taxon>Archangiaceae</taxon>
        <taxon>Hyalangium</taxon>
    </lineage>
</organism>